<dbReference type="InterPro" id="IPR032673">
    <property type="entry name" value="DNA_photolyase_2_CS"/>
</dbReference>
<dbReference type="PANTHER" id="PTHR10211:SF0">
    <property type="entry name" value="DEOXYRIBODIPYRIMIDINE PHOTO-LYASE"/>
    <property type="match status" value="1"/>
</dbReference>
<evidence type="ECO:0000256" key="15">
    <source>
        <dbReference type="ARBA" id="ARBA00083107"/>
    </source>
</evidence>
<dbReference type="CTD" id="394039"/>
<sequence>MHRSLLLIPASKHIWKFVTLESQRHCSFTKLVGLSSINNRTTMPAEKRKATFAKMDSTKQQKLQVVKEGKGEREEGWPQGVVAEQRKDKDLKFNKKRLRFLSQTQKIKQGSEGVVYWMNRDHRVQDNWALIYAQQLALEEKLPLHICFCLVIPQNSESATIRHFGFMLRGLEEVAKDCSALDIQFHLLQGSAGELLPGFVEDWSFGAVVTDFSPLRTPLQWVEEVKKGLPSDIPFIQVDAHNVVPCWVASDKLEYSARTIRNKITKLLKEFLTEIPLVDKHPHTALRTAKPVDWAEALSSLEVDRTVEEVDWAKSGTAAGIAMLESFIDLRLKNFATQRNNPNSSAVSKLSPWIRFGHLSAQRVVLQVKCCGKSAGESVSSFTEELVVRRELTDNFCFYNPSYDSVKGANDWAQKTLKDHAKDPRPYVYTREQLEKAQTHDKLWNAAQYQMVIEGKMHGFLRMYWAKKILEWTSSPEGALSIAIYLNDRYELDGQDPNGFVGCMWSICGVHDQGWAERPIFGKIRYMNYKGCTRKFDVAQFERKYCPKDL</sequence>
<evidence type="ECO:0000256" key="3">
    <source>
        <dbReference type="ARBA" id="ARBA00013149"/>
    </source>
</evidence>
<evidence type="ECO:0000256" key="5">
    <source>
        <dbReference type="ARBA" id="ARBA00022630"/>
    </source>
</evidence>
<dbReference type="KEGG" id="snh:120020593"/>
<evidence type="ECO:0000256" key="8">
    <source>
        <dbReference type="ARBA" id="ARBA00022991"/>
    </source>
</evidence>
<protein>
    <recommendedName>
        <fullName evidence="4">Deoxyribodipyrimidine photo-lyase</fullName>
        <ecNumber evidence="3">4.1.99.3</ecNumber>
    </recommendedName>
    <alternativeName>
        <fullName evidence="12">DNA photolyase</fullName>
    </alternativeName>
    <alternativeName>
        <fullName evidence="15">Photoreactivating enzyme</fullName>
    </alternativeName>
</protein>
<accession>A0A8U0P963</accession>
<keyword evidence="8" id="KW-0157">Chromophore</keyword>
<evidence type="ECO:0000256" key="1">
    <source>
        <dbReference type="ARBA" id="ARBA00001974"/>
    </source>
</evidence>
<dbReference type="InterPro" id="IPR006050">
    <property type="entry name" value="DNA_photolyase_N"/>
</dbReference>
<dbReference type="PROSITE" id="PS01083">
    <property type="entry name" value="DNA_PHOTOLYASES_2_1"/>
    <property type="match status" value="1"/>
</dbReference>
<evidence type="ECO:0000256" key="12">
    <source>
        <dbReference type="ARBA" id="ARBA00031671"/>
    </source>
</evidence>
<dbReference type="InterPro" id="IPR036134">
    <property type="entry name" value="Crypto/Photolyase_FAD-like_sf"/>
</dbReference>
<comment type="function">
    <text evidence="14">Involved in repair of UV radiation-induced DNA damage. Catalyzes the light-dependent monomerization (300-600 nm) of cyclobutyl pyrimidine dimers (in cis-syn configuration), which are formed between adjacent bases on the same DNA strand upon exposure to ultraviolet radiation.</text>
</comment>
<evidence type="ECO:0000259" key="16">
    <source>
        <dbReference type="PROSITE" id="PS51645"/>
    </source>
</evidence>
<evidence type="ECO:0000256" key="10">
    <source>
        <dbReference type="ARBA" id="ARBA00023204"/>
    </source>
</evidence>
<proteinExistence type="inferred from homology"/>
<dbReference type="SUPFAM" id="SSF48173">
    <property type="entry name" value="Cryptochrome/photolyase FAD-binding domain"/>
    <property type="match status" value="1"/>
</dbReference>
<reference evidence="18" key="1">
    <citation type="submission" date="2025-08" db="UniProtKB">
        <authorList>
            <consortium name="RefSeq"/>
        </authorList>
    </citation>
    <scope>IDENTIFICATION</scope>
    <source>
        <tissue evidence="18">White muscle</tissue>
    </source>
</reference>
<dbReference type="InterPro" id="IPR036155">
    <property type="entry name" value="Crypto/Photolyase_N_sf"/>
</dbReference>
<dbReference type="Gene3D" id="1.10.579.10">
    <property type="entry name" value="DNA Cyclobutane Dipyrimidine Photolyase, subunit A, domain 3"/>
    <property type="match status" value="1"/>
</dbReference>
<dbReference type="RefSeq" id="XP_038820223.1">
    <property type="nucleotide sequence ID" value="XM_038964295.1"/>
</dbReference>
<comment type="catalytic activity">
    <reaction evidence="13">
        <text>cyclobutadipyrimidine (in DNA) = 2 pyrimidine residues (in DNA).</text>
        <dbReference type="EC" id="4.1.99.3"/>
    </reaction>
</comment>
<keyword evidence="9" id="KW-0238">DNA-binding</keyword>
<feature type="domain" description="Photolyase/cryptochrome alpha/beta" evidence="16">
    <location>
        <begin position="112"/>
        <end position="246"/>
    </location>
</feature>
<dbReference type="GeneID" id="120020593"/>
<comment type="similarity">
    <text evidence="2">Belongs to the DNA photolyase class-2 family.</text>
</comment>
<evidence type="ECO:0000256" key="13">
    <source>
        <dbReference type="ARBA" id="ARBA00033999"/>
    </source>
</evidence>
<evidence type="ECO:0000256" key="2">
    <source>
        <dbReference type="ARBA" id="ARBA00006409"/>
    </source>
</evidence>
<evidence type="ECO:0000256" key="11">
    <source>
        <dbReference type="ARBA" id="ARBA00023239"/>
    </source>
</evidence>
<dbReference type="PANTHER" id="PTHR10211">
    <property type="entry name" value="DEOXYRIBODIPYRIMIDINE PHOTOLYASE"/>
    <property type="match status" value="1"/>
</dbReference>
<keyword evidence="6" id="KW-0227">DNA damage</keyword>
<keyword evidence="5" id="KW-0285">Flavoprotein</keyword>
<keyword evidence="17" id="KW-1185">Reference proteome</keyword>
<dbReference type="GO" id="GO:0000719">
    <property type="term" value="P:photoreactive repair"/>
    <property type="evidence" value="ECO:0007669"/>
    <property type="project" value="TreeGrafter"/>
</dbReference>
<keyword evidence="7" id="KW-0274">FAD</keyword>
<dbReference type="SUPFAM" id="SSF52425">
    <property type="entry name" value="Cryptochrome/photolyase, N-terminal domain"/>
    <property type="match status" value="1"/>
</dbReference>
<organism evidence="17 18">
    <name type="scientific">Salvelinus namaycush</name>
    <name type="common">Lake trout</name>
    <name type="synonym">Salmo namaycush</name>
    <dbReference type="NCBI Taxonomy" id="8040"/>
    <lineage>
        <taxon>Eukaryota</taxon>
        <taxon>Metazoa</taxon>
        <taxon>Chordata</taxon>
        <taxon>Craniata</taxon>
        <taxon>Vertebrata</taxon>
        <taxon>Euteleostomi</taxon>
        <taxon>Actinopterygii</taxon>
        <taxon>Neopterygii</taxon>
        <taxon>Teleostei</taxon>
        <taxon>Protacanthopterygii</taxon>
        <taxon>Salmoniformes</taxon>
        <taxon>Salmonidae</taxon>
        <taxon>Salmoninae</taxon>
        <taxon>Salvelinus</taxon>
    </lineage>
</organism>
<dbReference type="FunFam" id="1.25.40.80:FF:000004">
    <property type="entry name" value="Deoxyribodipyrimidine photolyase"/>
    <property type="match status" value="1"/>
</dbReference>
<dbReference type="GO" id="GO:0003904">
    <property type="term" value="F:deoxyribodipyrimidine photo-lyase activity"/>
    <property type="evidence" value="ECO:0007669"/>
    <property type="project" value="UniProtKB-EC"/>
</dbReference>
<dbReference type="FunFam" id="3.40.50.620:FF:000110">
    <property type="entry name" value="Deoxyribodipyrimidine photolyase"/>
    <property type="match status" value="1"/>
</dbReference>
<evidence type="ECO:0000256" key="7">
    <source>
        <dbReference type="ARBA" id="ARBA00022827"/>
    </source>
</evidence>
<gene>
    <name evidence="18" type="primary">LOC120020593</name>
</gene>
<evidence type="ECO:0000256" key="9">
    <source>
        <dbReference type="ARBA" id="ARBA00023125"/>
    </source>
</evidence>
<evidence type="ECO:0000256" key="14">
    <source>
        <dbReference type="ARBA" id="ARBA00059220"/>
    </source>
</evidence>
<name>A0A8U0P963_SALNM</name>
<dbReference type="EC" id="4.1.99.3" evidence="3"/>
<dbReference type="GO" id="GO:0009650">
    <property type="term" value="P:UV protection"/>
    <property type="evidence" value="ECO:0007669"/>
    <property type="project" value="UniProtKB-ARBA"/>
</dbReference>
<dbReference type="InterPro" id="IPR008148">
    <property type="entry name" value="DNA_photolyase_2"/>
</dbReference>
<evidence type="ECO:0000313" key="18">
    <source>
        <dbReference type="RefSeq" id="XP_038820223.1"/>
    </source>
</evidence>
<dbReference type="NCBIfam" id="TIGR00591">
    <property type="entry name" value="phr2"/>
    <property type="match status" value="1"/>
</dbReference>
<evidence type="ECO:0000256" key="6">
    <source>
        <dbReference type="ARBA" id="ARBA00022763"/>
    </source>
</evidence>
<dbReference type="FunFam" id="1.10.579.10:FF:000002">
    <property type="entry name" value="Deoxyribodipyrimidine photolyase"/>
    <property type="match status" value="1"/>
</dbReference>
<evidence type="ECO:0000313" key="17">
    <source>
        <dbReference type="Proteomes" id="UP000808372"/>
    </source>
</evidence>
<dbReference type="Gene3D" id="1.25.40.80">
    <property type="match status" value="1"/>
</dbReference>
<dbReference type="Proteomes" id="UP000808372">
    <property type="component" value="Chromosome 25"/>
</dbReference>
<evidence type="ECO:0000256" key="4">
    <source>
        <dbReference type="ARBA" id="ARBA00014046"/>
    </source>
</evidence>
<dbReference type="InterPro" id="IPR014729">
    <property type="entry name" value="Rossmann-like_a/b/a_fold"/>
</dbReference>
<dbReference type="Pfam" id="PF00875">
    <property type="entry name" value="DNA_photolyase"/>
    <property type="match status" value="1"/>
</dbReference>
<dbReference type="Gene3D" id="3.40.50.620">
    <property type="entry name" value="HUPs"/>
    <property type="match status" value="1"/>
</dbReference>
<dbReference type="PROSITE" id="PS51645">
    <property type="entry name" value="PHR_CRY_ALPHA_BETA"/>
    <property type="match status" value="1"/>
</dbReference>
<dbReference type="AlphaFoldDB" id="A0A8U0P963"/>
<dbReference type="GO" id="GO:0003677">
    <property type="term" value="F:DNA binding"/>
    <property type="evidence" value="ECO:0007669"/>
    <property type="project" value="UniProtKB-KW"/>
</dbReference>
<keyword evidence="11" id="KW-0456">Lyase</keyword>
<comment type="cofactor">
    <cofactor evidence="1">
        <name>FAD</name>
        <dbReference type="ChEBI" id="CHEBI:57692"/>
    </cofactor>
</comment>
<dbReference type="PROSITE" id="PS01084">
    <property type="entry name" value="DNA_PHOTOLYASES_2_2"/>
    <property type="match status" value="1"/>
</dbReference>
<dbReference type="InterPro" id="IPR052219">
    <property type="entry name" value="Photolyase_Class-2"/>
</dbReference>
<keyword evidence="10" id="KW-0234">DNA repair</keyword>
<dbReference type="OrthoDB" id="496749at2759"/>